<evidence type="ECO:0000313" key="3">
    <source>
        <dbReference type="Proteomes" id="UP000326565"/>
    </source>
</evidence>
<feature type="region of interest" description="Disordered" evidence="1">
    <location>
        <begin position="88"/>
        <end position="108"/>
    </location>
</feature>
<feature type="compositionally biased region" description="Pro residues" evidence="1">
    <location>
        <begin position="137"/>
        <end position="146"/>
    </location>
</feature>
<accession>A0A5N5WT89</accession>
<protein>
    <submittedName>
        <fullName evidence="2">Uncharacterized protein</fullName>
    </submittedName>
</protein>
<dbReference type="Proteomes" id="UP000326565">
    <property type="component" value="Unassembled WGS sequence"/>
</dbReference>
<keyword evidence="3" id="KW-1185">Reference proteome</keyword>
<name>A0A5N5WT89_9EURO</name>
<gene>
    <name evidence="2" type="ORF">BDV29DRAFT_159142</name>
</gene>
<proteinExistence type="predicted"/>
<evidence type="ECO:0000313" key="2">
    <source>
        <dbReference type="EMBL" id="KAB8071798.1"/>
    </source>
</evidence>
<organism evidence="2 3">
    <name type="scientific">Aspergillus leporis</name>
    <dbReference type="NCBI Taxonomy" id="41062"/>
    <lineage>
        <taxon>Eukaryota</taxon>
        <taxon>Fungi</taxon>
        <taxon>Dikarya</taxon>
        <taxon>Ascomycota</taxon>
        <taxon>Pezizomycotina</taxon>
        <taxon>Eurotiomycetes</taxon>
        <taxon>Eurotiomycetidae</taxon>
        <taxon>Eurotiales</taxon>
        <taxon>Aspergillaceae</taxon>
        <taxon>Aspergillus</taxon>
        <taxon>Aspergillus subgen. Circumdati</taxon>
    </lineage>
</organism>
<reference evidence="2 3" key="1">
    <citation type="submission" date="2019-04" db="EMBL/GenBank/DDBJ databases">
        <title>Friends and foes A comparative genomics study of 23 Aspergillus species from section Flavi.</title>
        <authorList>
            <consortium name="DOE Joint Genome Institute"/>
            <person name="Kjaerbolling I."/>
            <person name="Vesth T."/>
            <person name="Frisvad J.C."/>
            <person name="Nybo J.L."/>
            <person name="Theobald S."/>
            <person name="Kildgaard S."/>
            <person name="Isbrandt T."/>
            <person name="Kuo A."/>
            <person name="Sato A."/>
            <person name="Lyhne E.K."/>
            <person name="Kogle M.E."/>
            <person name="Wiebenga A."/>
            <person name="Kun R.S."/>
            <person name="Lubbers R.J."/>
            <person name="Makela M.R."/>
            <person name="Barry K."/>
            <person name="Chovatia M."/>
            <person name="Clum A."/>
            <person name="Daum C."/>
            <person name="Haridas S."/>
            <person name="He G."/>
            <person name="LaButti K."/>
            <person name="Lipzen A."/>
            <person name="Mondo S."/>
            <person name="Riley R."/>
            <person name="Salamov A."/>
            <person name="Simmons B.A."/>
            <person name="Magnuson J.K."/>
            <person name="Henrissat B."/>
            <person name="Mortensen U.H."/>
            <person name="Larsen T.O."/>
            <person name="Devries R.P."/>
            <person name="Grigoriev I.V."/>
            <person name="Machida M."/>
            <person name="Baker S.E."/>
            <person name="Andersen M.R."/>
        </authorList>
    </citation>
    <scope>NUCLEOTIDE SEQUENCE [LARGE SCALE GENOMIC DNA]</scope>
    <source>
        <strain evidence="2 3">CBS 151.66</strain>
    </source>
</reference>
<dbReference type="AlphaFoldDB" id="A0A5N5WT89"/>
<feature type="compositionally biased region" description="Pro residues" evidence="1">
    <location>
        <begin position="93"/>
        <end position="105"/>
    </location>
</feature>
<sequence>MSKTQTHGLQLSDGFLPVTISITKGQSALLVEVIVKVVVPATLQPTVGMQVVDVHEVVVAAAALIVTIQYSTQMVAISLMLHDGSVGVDPSSSLPPPPSSPPLQPPASLHIQLRPRQLLHVGPVQPQNNPVQLHPRPVQPLHPDPLQPLRNPKQEQPRPVQLMAVPTRAAVAVRTSTLAVMTVRPRAPNAIVAGAVAITTVRARAAAAVVSLARTVVAVLANTAIITRTFAARENPVGTSTATACPFPTIWISADTILSTIGSRVAQANTTVANTLSIFSAVIPHAAGRDAVIRHTDTISTVTEL</sequence>
<evidence type="ECO:0000256" key="1">
    <source>
        <dbReference type="SAM" id="MobiDB-lite"/>
    </source>
</evidence>
<dbReference type="EMBL" id="ML732263">
    <property type="protein sequence ID" value="KAB8071798.1"/>
    <property type="molecule type" value="Genomic_DNA"/>
</dbReference>
<feature type="region of interest" description="Disordered" evidence="1">
    <location>
        <begin position="123"/>
        <end position="158"/>
    </location>
</feature>